<evidence type="ECO:0000313" key="14">
    <source>
        <dbReference type="Proteomes" id="UP000594454"/>
    </source>
</evidence>
<evidence type="ECO:0000256" key="6">
    <source>
        <dbReference type="ARBA" id="ARBA00022792"/>
    </source>
</evidence>
<reference evidence="13 14" key="1">
    <citation type="submission" date="2020-11" db="EMBL/GenBank/DDBJ databases">
        <authorList>
            <person name="Wallbank WR R."/>
            <person name="Pardo Diaz C."/>
            <person name="Kozak K."/>
            <person name="Martin S."/>
            <person name="Jiggins C."/>
            <person name="Moest M."/>
            <person name="Warren A I."/>
            <person name="Generalovic N T."/>
            <person name="Byers J.R.P. K."/>
            <person name="Montejo-Kovacevich G."/>
            <person name="Yen C E."/>
        </authorList>
    </citation>
    <scope>NUCLEOTIDE SEQUENCE [LARGE SCALE GENOMIC DNA]</scope>
</reference>
<dbReference type="PANTHER" id="PTHR45760:SF2">
    <property type="entry name" value="FI19922P1-RELATED"/>
    <property type="match status" value="1"/>
</dbReference>
<dbReference type="InterPro" id="IPR023395">
    <property type="entry name" value="MCP_dom_sf"/>
</dbReference>
<dbReference type="InterPro" id="IPR018108">
    <property type="entry name" value="MCP_transmembrane"/>
</dbReference>
<gene>
    <name evidence="13" type="ORF">HERILL_LOCUS12553</name>
</gene>
<dbReference type="AlphaFoldDB" id="A0A7R8V0U4"/>
<keyword evidence="6" id="KW-0999">Mitochondrion inner membrane</keyword>
<dbReference type="InterPro" id="IPR045315">
    <property type="entry name" value="Mtm1-like"/>
</dbReference>
<comment type="similarity">
    <text evidence="2 11">Belongs to the mitochondrial carrier (TC 2.A.29) family.</text>
</comment>
<dbReference type="GO" id="GO:0005743">
    <property type="term" value="C:mitochondrial inner membrane"/>
    <property type="evidence" value="ECO:0007669"/>
    <property type="project" value="UniProtKB-SubCell"/>
</dbReference>
<name>A0A7R8V0U4_HERIL</name>
<evidence type="ECO:0000256" key="3">
    <source>
        <dbReference type="ARBA" id="ARBA00022448"/>
    </source>
</evidence>
<feature type="repeat" description="Solcar" evidence="10">
    <location>
        <begin position="166"/>
        <end position="250"/>
    </location>
</feature>
<evidence type="ECO:0000256" key="10">
    <source>
        <dbReference type="PROSITE-ProRule" id="PRU00282"/>
    </source>
</evidence>
<dbReference type="SUPFAM" id="SSF103506">
    <property type="entry name" value="Mitochondrial carrier"/>
    <property type="match status" value="1"/>
</dbReference>
<dbReference type="OrthoDB" id="1747031at2759"/>
<keyword evidence="5" id="KW-0677">Repeat</keyword>
<comment type="subcellular location">
    <subcellularLocation>
        <location evidence="1">Mitochondrion inner membrane</location>
        <topology evidence="1">Multi-pass membrane protein</topology>
    </subcellularLocation>
</comment>
<sequence length="374" mass="41495">MTEARSSQPPENVSNVVKAPWNRDDPRFRIRPYQQAASSCTGALITSLCMTPLDVVKTRLQAQQKALVSNKCFLYCNGLMDHLCPCGPGGTVPQQKTLHFNGTLDAFAKISRAEGVRSLWSGLGPTLVLAVPATVIYFVAYEQFSARYKELYRKYINPSLNSQLTTPIMIPMLSGATARTLAVSIVNPLELIRTKMQSQKLSYLELQDCLRAMIGVKGVAGLWKGLVPTLCRDVPFSAIYWTSYENLKHAFHVTTPSFGFSFFAGAVSGCIAAFVTTPFDVVKTHHQIQFGEKVIYIDKPPAQLPSEKMIQTLRKIYISNGIKGLFAGVTPRLVKVAPACAIMIASFEYGKTFFYKLNVKRYEESLEALNKKPI</sequence>
<feature type="repeat" description="Solcar" evidence="10">
    <location>
        <begin position="30"/>
        <end position="147"/>
    </location>
</feature>
<keyword evidence="7 12" id="KW-1133">Transmembrane helix</keyword>
<keyword evidence="9 10" id="KW-0472">Membrane</keyword>
<evidence type="ECO:0000256" key="12">
    <source>
        <dbReference type="SAM" id="Phobius"/>
    </source>
</evidence>
<feature type="repeat" description="Solcar" evidence="10">
    <location>
        <begin position="256"/>
        <end position="353"/>
    </location>
</feature>
<dbReference type="InParanoid" id="A0A7R8V0U4"/>
<keyword evidence="8" id="KW-0496">Mitochondrion</keyword>
<dbReference type="PANTHER" id="PTHR45760">
    <property type="entry name" value="FI19922P1-RELATED"/>
    <property type="match status" value="1"/>
</dbReference>
<accession>A0A7R8V0U4</accession>
<proteinExistence type="inferred from homology"/>
<evidence type="ECO:0008006" key="15">
    <source>
        <dbReference type="Google" id="ProtNLM"/>
    </source>
</evidence>
<keyword evidence="3 11" id="KW-0813">Transport</keyword>
<keyword evidence="4 10" id="KW-0812">Transmembrane</keyword>
<organism evidence="13 14">
    <name type="scientific">Hermetia illucens</name>
    <name type="common">Black soldier fly</name>
    <dbReference type="NCBI Taxonomy" id="343691"/>
    <lineage>
        <taxon>Eukaryota</taxon>
        <taxon>Metazoa</taxon>
        <taxon>Ecdysozoa</taxon>
        <taxon>Arthropoda</taxon>
        <taxon>Hexapoda</taxon>
        <taxon>Insecta</taxon>
        <taxon>Pterygota</taxon>
        <taxon>Neoptera</taxon>
        <taxon>Endopterygota</taxon>
        <taxon>Diptera</taxon>
        <taxon>Brachycera</taxon>
        <taxon>Stratiomyomorpha</taxon>
        <taxon>Stratiomyidae</taxon>
        <taxon>Hermetiinae</taxon>
        <taxon>Hermetia</taxon>
    </lineage>
</organism>
<dbReference type="EMBL" id="LR899013">
    <property type="protein sequence ID" value="CAD7090041.1"/>
    <property type="molecule type" value="Genomic_DNA"/>
</dbReference>
<dbReference type="FunCoup" id="A0A7R8V0U4">
    <property type="interactions" value="1763"/>
</dbReference>
<evidence type="ECO:0000256" key="11">
    <source>
        <dbReference type="RuleBase" id="RU000488"/>
    </source>
</evidence>
<dbReference type="PROSITE" id="PS50920">
    <property type="entry name" value="SOLCAR"/>
    <property type="match status" value="3"/>
</dbReference>
<feature type="transmembrane region" description="Helical" evidence="12">
    <location>
        <begin position="119"/>
        <end position="140"/>
    </location>
</feature>
<keyword evidence="14" id="KW-1185">Reference proteome</keyword>
<evidence type="ECO:0000256" key="5">
    <source>
        <dbReference type="ARBA" id="ARBA00022737"/>
    </source>
</evidence>
<dbReference type="Gene3D" id="1.50.40.10">
    <property type="entry name" value="Mitochondrial carrier domain"/>
    <property type="match status" value="2"/>
</dbReference>
<dbReference type="Proteomes" id="UP000594454">
    <property type="component" value="Chromosome 5"/>
</dbReference>
<evidence type="ECO:0000313" key="13">
    <source>
        <dbReference type="EMBL" id="CAD7090041.1"/>
    </source>
</evidence>
<evidence type="ECO:0000256" key="7">
    <source>
        <dbReference type="ARBA" id="ARBA00022989"/>
    </source>
</evidence>
<evidence type="ECO:0000256" key="4">
    <source>
        <dbReference type="ARBA" id="ARBA00022692"/>
    </source>
</evidence>
<protein>
    <recommendedName>
        <fullName evidence="15">Solute carrier family 25 member 40</fullName>
    </recommendedName>
</protein>
<dbReference type="OMA" id="CSSECFQ"/>
<dbReference type="Pfam" id="PF00153">
    <property type="entry name" value="Mito_carr"/>
    <property type="match status" value="3"/>
</dbReference>
<evidence type="ECO:0000256" key="8">
    <source>
        <dbReference type="ARBA" id="ARBA00023128"/>
    </source>
</evidence>
<evidence type="ECO:0000256" key="9">
    <source>
        <dbReference type="ARBA" id="ARBA00023136"/>
    </source>
</evidence>
<evidence type="ECO:0000256" key="1">
    <source>
        <dbReference type="ARBA" id="ARBA00004448"/>
    </source>
</evidence>
<evidence type="ECO:0000256" key="2">
    <source>
        <dbReference type="ARBA" id="ARBA00006375"/>
    </source>
</evidence>
<dbReference type="GO" id="GO:1990542">
    <property type="term" value="P:mitochondrial transmembrane transport"/>
    <property type="evidence" value="ECO:0007669"/>
    <property type="project" value="InterPro"/>
</dbReference>